<dbReference type="GO" id="GO:0004252">
    <property type="term" value="F:serine-type endopeptidase activity"/>
    <property type="evidence" value="ECO:0007669"/>
    <property type="project" value="InterPro"/>
</dbReference>
<organism evidence="9 10">
    <name type="scientific">Cuscuta europaea</name>
    <name type="common">European dodder</name>
    <dbReference type="NCBI Taxonomy" id="41803"/>
    <lineage>
        <taxon>Eukaryota</taxon>
        <taxon>Viridiplantae</taxon>
        <taxon>Streptophyta</taxon>
        <taxon>Embryophyta</taxon>
        <taxon>Tracheophyta</taxon>
        <taxon>Spermatophyta</taxon>
        <taxon>Magnoliopsida</taxon>
        <taxon>eudicotyledons</taxon>
        <taxon>Gunneridae</taxon>
        <taxon>Pentapetalae</taxon>
        <taxon>asterids</taxon>
        <taxon>lamiids</taxon>
        <taxon>Solanales</taxon>
        <taxon>Convolvulaceae</taxon>
        <taxon>Cuscuteae</taxon>
        <taxon>Cuscuta</taxon>
        <taxon>Cuscuta subgen. Cuscuta</taxon>
    </lineage>
</organism>
<dbReference type="Pfam" id="PF00082">
    <property type="entry name" value="Peptidase_S8"/>
    <property type="match status" value="1"/>
</dbReference>
<evidence type="ECO:0000256" key="4">
    <source>
        <dbReference type="ARBA" id="ARBA00022801"/>
    </source>
</evidence>
<evidence type="ECO:0000256" key="3">
    <source>
        <dbReference type="ARBA" id="ARBA00022729"/>
    </source>
</evidence>
<evidence type="ECO:0000256" key="2">
    <source>
        <dbReference type="ARBA" id="ARBA00022670"/>
    </source>
</evidence>
<evidence type="ECO:0000259" key="7">
    <source>
        <dbReference type="Pfam" id="PF00082"/>
    </source>
</evidence>
<dbReference type="Gene3D" id="2.60.40.2310">
    <property type="match status" value="1"/>
</dbReference>
<dbReference type="InterPro" id="IPR045051">
    <property type="entry name" value="SBT"/>
</dbReference>
<reference evidence="9" key="1">
    <citation type="submission" date="2022-07" db="EMBL/GenBank/DDBJ databases">
        <authorList>
            <person name="Macas J."/>
            <person name="Novak P."/>
            <person name="Neumann P."/>
        </authorList>
    </citation>
    <scope>NUCLEOTIDE SEQUENCE</scope>
</reference>
<evidence type="ECO:0000313" key="9">
    <source>
        <dbReference type="EMBL" id="CAH9111032.1"/>
    </source>
</evidence>
<dbReference type="InterPro" id="IPR036852">
    <property type="entry name" value="Peptidase_S8/S53_dom_sf"/>
</dbReference>
<feature type="domain" description="Subtilisin-like protease fibronectin type-III" evidence="8">
    <location>
        <begin position="297"/>
        <end position="392"/>
    </location>
</feature>
<dbReference type="InterPro" id="IPR023828">
    <property type="entry name" value="Peptidase_S8_Ser-AS"/>
</dbReference>
<comment type="similarity">
    <text evidence="1 6">Belongs to the peptidase S8 family.</text>
</comment>
<evidence type="ECO:0000313" key="10">
    <source>
        <dbReference type="Proteomes" id="UP001152484"/>
    </source>
</evidence>
<evidence type="ECO:0000256" key="5">
    <source>
        <dbReference type="ARBA" id="ARBA00022825"/>
    </source>
</evidence>
<evidence type="ECO:0000256" key="1">
    <source>
        <dbReference type="ARBA" id="ARBA00011073"/>
    </source>
</evidence>
<gene>
    <name evidence="9" type="ORF">CEURO_LOCUS19061</name>
</gene>
<proteinExistence type="inferred from homology"/>
<comment type="caution">
    <text evidence="9">The sequence shown here is derived from an EMBL/GenBank/DDBJ whole genome shotgun (WGS) entry which is preliminary data.</text>
</comment>
<keyword evidence="4" id="KW-0378">Hydrolase</keyword>
<dbReference type="Gene3D" id="3.50.30.30">
    <property type="match status" value="1"/>
</dbReference>
<evidence type="ECO:0000259" key="8">
    <source>
        <dbReference type="Pfam" id="PF17766"/>
    </source>
</evidence>
<dbReference type="CDD" id="cd02120">
    <property type="entry name" value="PA_subtilisin_like"/>
    <property type="match status" value="1"/>
</dbReference>
<name>A0A9P0ZQW7_CUSEU</name>
<keyword evidence="3" id="KW-0732">Signal</keyword>
<dbReference type="EMBL" id="CAMAPE010000054">
    <property type="protein sequence ID" value="CAH9111032.1"/>
    <property type="molecule type" value="Genomic_DNA"/>
</dbReference>
<dbReference type="InterPro" id="IPR041469">
    <property type="entry name" value="Subtilisin-like_FN3"/>
</dbReference>
<sequence length="396" mass="42600">MGEALFTGNETGLVNLVYDAPDDALEFDGYCESLSKNDTWLAGNVVLCFSEDGDFVDAEDIQATVKEAGASGVIISQQKMSALYSYKGDFPSVQVDYVVGSKILLHIRSTRNPRVRIHPTKTQIGKPISSTISFYSSRGPNTLAPEILKPDIAAPGTNILAAYISEDPAVPSAYDFLSGTSMATPHVAGIVALLKAAHPKWSPSAIKSAIVTTAWTTDPSSGEPIFSEGETNTKLADAFDYGGGIIHPNRAQNPGLVYDMGTTDYLHCLCAMGYNSTAISQLAGQTINCPKGFSILDVNFPSITIQDLKHSVTLKRTVTNVGPTNSSYKLIVERPRGIRVSVNPDTLIFTPNVTKITFVVTISTSYSYNTGYYFGSLTWNDGCHNVRIPISVNTLS</sequence>
<accession>A0A9P0ZQW7</accession>
<feature type="domain" description="Peptidase S8/S53" evidence="7">
    <location>
        <begin position="129"/>
        <end position="227"/>
    </location>
</feature>
<dbReference type="PROSITE" id="PS51892">
    <property type="entry name" value="SUBTILASE"/>
    <property type="match status" value="1"/>
</dbReference>
<comment type="caution">
    <text evidence="6">Lacks conserved residue(s) required for the propagation of feature annotation.</text>
</comment>
<dbReference type="PANTHER" id="PTHR10795">
    <property type="entry name" value="PROPROTEIN CONVERTASE SUBTILISIN/KEXIN"/>
    <property type="match status" value="1"/>
</dbReference>
<keyword evidence="10" id="KW-1185">Reference proteome</keyword>
<dbReference type="GO" id="GO:0006508">
    <property type="term" value="P:proteolysis"/>
    <property type="evidence" value="ECO:0007669"/>
    <property type="project" value="UniProtKB-KW"/>
</dbReference>
<dbReference type="PROSITE" id="PS00138">
    <property type="entry name" value="SUBTILASE_SER"/>
    <property type="match status" value="1"/>
</dbReference>
<dbReference type="Proteomes" id="UP001152484">
    <property type="component" value="Unassembled WGS sequence"/>
</dbReference>
<dbReference type="InterPro" id="IPR000209">
    <property type="entry name" value="Peptidase_S8/S53_dom"/>
</dbReference>
<keyword evidence="5" id="KW-0720">Serine protease</keyword>
<dbReference type="AlphaFoldDB" id="A0A9P0ZQW7"/>
<dbReference type="OrthoDB" id="206201at2759"/>
<keyword evidence="2" id="KW-0645">Protease</keyword>
<dbReference type="FunFam" id="2.60.40.2310:FF:000001">
    <property type="entry name" value="Subtilisin-like protease SBT1.5"/>
    <property type="match status" value="1"/>
</dbReference>
<dbReference type="Gene3D" id="3.40.50.200">
    <property type="entry name" value="Peptidase S8/S53 domain"/>
    <property type="match status" value="1"/>
</dbReference>
<dbReference type="SUPFAM" id="SSF52743">
    <property type="entry name" value="Subtilisin-like"/>
    <property type="match status" value="1"/>
</dbReference>
<protein>
    <submittedName>
        <fullName evidence="9">Uncharacterized protein</fullName>
    </submittedName>
</protein>
<dbReference type="Pfam" id="PF17766">
    <property type="entry name" value="fn3_6"/>
    <property type="match status" value="1"/>
</dbReference>
<evidence type="ECO:0000256" key="6">
    <source>
        <dbReference type="PROSITE-ProRule" id="PRU01240"/>
    </source>
</evidence>